<dbReference type="EMBL" id="QFOI01000395">
    <property type="protein sequence ID" value="PZP43031.1"/>
    <property type="molecule type" value="Genomic_DNA"/>
</dbReference>
<keyword evidence="1" id="KW-0378">Hydrolase</keyword>
<dbReference type="CDD" id="cd07735">
    <property type="entry name" value="class_II_PDE_MBL-fold"/>
    <property type="match status" value="1"/>
</dbReference>
<dbReference type="Pfam" id="PF02112">
    <property type="entry name" value="PDEase_II"/>
    <property type="match status" value="1"/>
</dbReference>
<dbReference type="PANTHER" id="PTHR28283:SF1">
    <property type="entry name" value="3',5'-CYCLIC-NUCLEOTIDE PHOSPHODIESTERASE 1"/>
    <property type="match status" value="1"/>
</dbReference>
<gene>
    <name evidence="2" type="ORF">DI598_16255</name>
</gene>
<dbReference type="PIRSF" id="PIRSF000962">
    <property type="entry name" value="Cyc_nuc_PDEase"/>
    <property type="match status" value="1"/>
</dbReference>
<name>A0A2W5EG34_9SPHI</name>
<evidence type="ECO:0000313" key="3">
    <source>
        <dbReference type="Proteomes" id="UP000249645"/>
    </source>
</evidence>
<dbReference type="SUPFAM" id="SSF56281">
    <property type="entry name" value="Metallo-hydrolase/oxidoreductase"/>
    <property type="match status" value="1"/>
</dbReference>
<protein>
    <submittedName>
        <fullName evidence="2">3',5'-cyclic-nucleotide phosphodiesterase</fullName>
    </submittedName>
</protein>
<dbReference type="InterPro" id="IPR036866">
    <property type="entry name" value="RibonucZ/Hydroxyglut_hydro"/>
</dbReference>
<dbReference type="GO" id="GO:0047555">
    <property type="term" value="F:3',5'-cyclic-GMP phosphodiesterase activity"/>
    <property type="evidence" value="ECO:0007669"/>
    <property type="project" value="TreeGrafter"/>
</dbReference>
<accession>A0A2W5EG34</accession>
<sequence>MKNQVGLVIFFGLLSGLIQAQSFKILPLGVHGGLEENNLSAYLVGNKNSSQYIAMDAGTLNAGLQKCAHKYFKKEPIDVIQNNITAYFISHPHLDHLAGLVQNSPSDTKKTIYGLGFTIEAFEKHYFSWDTWANFGDIGEKPILKKYHLQTMQIGIPVTDSSTGLIVAAYPLSHSNPGKSSAFLIENQQHDYLLYLGDTGADSIEKHDNLKQLWQVVIPLIKQHVLSGIMIEVSYPNSQPDKSLFGHLTPKLLNSELSVLANMGGTENLKNLPIIITHIKPDGNNASIIKKELEKENPFQVKWIFPKQGKMIEL</sequence>
<proteinExistence type="inferred from homology"/>
<dbReference type="GO" id="GO:0006198">
    <property type="term" value="P:cAMP catabolic process"/>
    <property type="evidence" value="ECO:0007669"/>
    <property type="project" value="UniProtKB-UniRule"/>
</dbReference>
<organism evidence="2 3">
    <name type="scientific">Pseudopedobacter saltans</name>
    <dbReference type="NCBI Taxonomy" id="151895"/>
    <lineage>
        <taxon>Bacteria</taxon>
        <taxon>Pseudomonadati</taxon>
        <taxon>Bacteroidota</taxon>
        <taxon>Sphingobacteriia</taxon>
        <taxon>Sphingobacteriales</taxon>
        <taxon>Sphingobacteriaceae</taxon>
        <taxon>Pseudopedobacter</taxon>
    </lineage>
</organism>
<comment type="similarity">
    <text evidence="1">Belongs to the cyclic nucleotide phosphodiesterase class-II family.</text>
</comment>
<evidence type="ECO:0000313" key="2">
    <source>
        <dbReference type="EMBL" id="PZP43031.1"/>
    </source>
</evidence>
<dbReference type="PRINTS" id="PR00388">
    <property type="entry name" value="PDIESTERASE2"/>
</dbReference>
<keyword evidence="1" id="KW-0114">cAMP</keyword>
<reference evidence="2 3" key="1">
    <citation type="submission" date="2017-11" db="EMBL/GenBank/DDBJ databases">
        <title>Infants hospitalized years apart are colonized by the same room-sourced microbial strains.</title>
        <authorList>
            <person name="Brooks B."/>
            <person name="Olm M.R."/>
            <person name="Firek B.A."/>
            <person name="Baker R."/>
            <person name="Thomas B.C."/>
            <person name="Morowitz M.J."/>
            <person name="Banfield J.F."/>
        </authorList>
    </citation>
    <scope>NUCLEOTIDE SEQUENCE [LARGE SCALE GENOMIC DNA]</scope>
    <source>
        <strain evidence="2">S2_009_000_R2_76</strain>
    </source>
</reference>
<evidence type="ECO:0000256" key="1">
    <source>
        <dbReference type="PIRNR" id="PIRNR000962"/>
    </source>
</evidence>
<dbReference type="PANTHER" id="PTHR28283">
    <property type="entry name" value="3',5'-CYCLIC-NUCLEOTIDE PHOSPHODIESTERASE 1"/>
    <property type="match status" value="1"/>
</dbReference>
<dbReference type="Gene3D" id="3.60.15.10">
    <property type="entry name" value="Ribonuclease Z/Hydroxyacylglutathione hydrolase-like"/>
    <property type="match status" value="1"/>
</dbReference>
<dbReference type="AlphaFoldDB" id="A0A2W5EG34"/>
<dbReference type="GO" id="GO:1902660">
    <property type="term" value="P:negative regulation of glucose mediated signaling pathway"/>
    <property type="evidence" value="ECO:0007669"/>
    <property type="project" value="TreeGrafter"/>
</dbReference>
<dbReference type="GO" id="GO:0004115">
    <property type="term" value="F:3',5'-cyclic-AMP phosphodiesterase activity"/>
    <property type="evidence" value="ECO:0007669"/>
    <property type="project" value="UniProtKB-UniRule"/>
</dbReference>
<comment type="caution">
    <text evidence="2">The sequence shown here is derived from an EMBL/GenBank/DDBJ whole genome shotgun (WGS) entry which is preliminary data.</text>
</comment>
<dbReference type="InterPro" id="IPR000396">
    <property type="entry name" value="Pdiesterase2"/>
</dbReference>
<dbReference type="Proteomes" id="UP000249645">
    <property type="component" value="Unassembled WGS sequence"/>
</dbReference>